<dbReference type="RefSeq" id="WP_204696409.1">
    <property type="nucleotide sequence ID" value="NZ_JAFBEC010000003.1"/>
</dbReference>
<protein>
    <recommendedName>
        <fullName evidence="3">Transcriptional regulator</fullName>
    </recommendedName>
</protein>
<accession>A0ABS2PAE0</accession>
<gene>
    <name evidence="1" type="ORF">JOD17_001372</name>
</gene>
<dbReference type="EMBL" id="JAFBEC010000003">
    <property type="protein sequence ID" value="MBM7632279.1"/>
    <property type="molecule type" value="Genomic_DNA"/>
</dbReference>
<evidence type="ECO:0000313" key="2">
    <source>
        <dbReference type="Proteomes" id="UP000741863"/>
    </source>
</evidence>
<proteinExistence type="predicted"/>
<reference evidence="1 2" key="1">
    <citation type="submission" date="2021-01" db="EMBL/GenBank/DDBJ databases">
        <title>Genomic Encyclopedia of Type Strains, Phase IV (KMG-IV): sequencing the most valuable type-strain genomes for metagenomic binning, comparative biology and taxonomic classification.</title>
        <authorList>
            <person name="Goeker M."/>
        </authorList>
    </citation>
    <scope>NUCLEOTIDE SEQUENCE [LARGE SCALE GENOMIC DNA]</scope>
    <source>
        <strain evidence="1 2">DSM 25540</strain>
    </source>
</reference>
<organism evidence="1 2">
    <name type="scientific">Geomicrobium sediminis</name>
    <dbReference type="NCBI Taxonomy" id="1347788"/>
    <lineage>
        <taxon>Bacteria</taxon>
        <taxon>Bacillati</taxon>
        <taxon>Bacillota</taxon>
        <taxon>Bacilli</taxon>
        <taxon>Bacillales</taxon>
        <taxon>Geomicrobium</taxon>
    </lineage>
</organism>
<dbReference type="InterPro" id="IPR043128">
    <property type="entry name" value="Rev_trsase/Diguanyl_cyclase"/>
</dbReference>
<dbReference type="Gene3D" id="3.30.70.270">
    <property type="match status" value="1"/>
</dbReference>
<evidence type="ECO:0000313" key="1">
    <source>
        <dbReference type="EMBL" id="MBM7632279.1"/>
    </source>
</evidence>
<evidence type="ECO:0008006" key="3">
    <source>
        <dbReference type="Google" id="ProtNLM"/>
    </source>
</evidence>
<sequence>MKAIVGIVGPEDSVALIKETVEEFSHEINANYFIYRTAEETIDIVKNHQHEIDFWLFSGPTPYTWAKKSGVQQIFFYLRLNGPSLMKAFFQVANDKAINLERASIDLLEKQEVYETYEDNQLSMKNVHLFEYEGYTPTEEIIRFHEQRYNSGEVTICFTCLQHVYDSLTKQNIPVHRLRPVRTHIRETIKLALEQRKTYESKQTQISVIMFQFKTIDKLTNHNSITYDIHKLHLRIQSILIDFAETIEGSFVTSGIGTYHIFSTRGSLDQVDYKTSELLHQIETITDQRANIGIGYGNTALTAEEHARLGLDHANKHPSFQTFLVEEDKKIEAIHHDHTPLAYESRNVNQSLLEKLKQAGVNSATFSKLQSLQSHTDTKTLTTFFVSQRLKMTQRNASRILKSLVDQNLAKVVGEEAATAKGRPRQLFQIH</sequence>
<dbReference type="Proteomes" id="UP000741863">
    <property type="component" value="Unassembled WGS sequence"/>
</dbReference>
<name>A0ABS2PAE0_9BACL</name>
<comment type="caution">
    <text evidence="1">The sequence shown here is derived from an EMBL/GenBank/DDBJ whole genome shotgun (WGS) entry which is preliminary data.</text>
</comment>
<keyword evidence="2" id="KW-1185">Reference proteome</keyword>